<evidence type="ECO:0000256" key="2">
    <source>
        <dbReference type="SAM" id="Phobius"/>
    </source>
</evidence>
<proteinExistence type="predicted"/>
<dbReference type="SUPFAM" id="SSF53474">
    <property type="entry name" value="alpha/beta-Hydrolases"/>
    <property type="match status" value="1"/>
</dbReference>
<keyword evidence="4" id="KW-1185">Reference proteome</keyword>
<feature type="compositionally biased region" description="Pro residues" evidence="1">
    <location>
        <begin position="858"/>
        <end position="874"/>
    </location>
</feature>
<keyword evidence="2" id="KW-1133">Transmembrane helix</keyword>
<name>A0A0G4ESZ6_VITBC</name>
<feature type="transmembrane region" description="Helical" evidence="2">
    <location>
        <begin position="46"/>
        <end position="69"/>
    </location>
</feature>
<dbReference type="PANTHER" id="PTHR12277:SF81">
    <property type="entry name" value="PROTEIN ABHD13"/>
    <property type="match status" value="1"/>
</dbReference>
<evidence type="ECO:0000313" key="4">
    <source>
        <dbReference type="Proteomes" id="UP000041254"/>
    </source>
</evidence>
<feature type="region of interest" description="Disordered" evidence="1">
    <location>
        <begin position="853"/>
        <end position="880"/>
    </location>
</feature>
<dbReference type="InParanoid" id="A0A0G4ESZ6"/>
<feature type="region of interest" description="Disordered" evidence="1">
    <location>
        <begin position="976"/>
        <end position="1017"/>
    </location>
</feature>
<sequence length="1131" mass="123431">MMRYLYRSQPYQRLTSPVAPTVVRVTRWLISALRTIRLFLWDYRYFVLLGALLLLILWTVSALLSLCLGRWLSRVTLLSGLYVLFRYIMRVVIFPGSSFLWKRGTEAQFRVEIAKLYCTHIGHFRGLLTDLIARSEGGPLTASSADFDIVTALSGMDLLNNLLRFLSFSDASGSIDPLPKQHKAFHERVQLLTDNLDRINVTDASASADSGYRPLSHSLHEYREGLPLFPGMMRTDLSRLNPPAFTVSDPAQLPFARDTLAVLDEIIDTLTPLKERFLDTISVEGSSSAAAAGDSQAQRERWLEGVKKTLLRCHVAASRFLTEPPVGSLRQMRADLVHRYEGEQIFFTASDGTRLDGVYLPQPSEAEARRRLRSGMLSRNEVEWGPTVVFANPNAGYYEVSLFQDEWVRFYHQHGLSVVLFNYRGFGRSQGAPSPATCAVDCEAVVAHVVQNGVKHIGVHGRSIGGICACHMAAKSTTGQLPQVKFVCVDRSFSSLASTAHFAFGPWARCALRVGFTGAANVKNYLTGRCTKVIISDCNDQIIPELAAIKTGVSIALCQLNEHEEGPHRQEHDQGEGEGASGAVRRICSSDMCRGMACPRRDEGVDLNECEAIAIAESERLKLPWSTLMDVVESWEFLSELLAICDAEDSHPATPSGWSARTTIFKKKITSEIATRRLTETTATAATGSAARDISPANHRHKPHSSPGSGSEGHSYALLSSSDGDDSSTSEGAPSKSESSDVEMGAGGERGAGVGDEDGSAAVDWDAVIRDTIGPFADSIHQTMDVLGKGLNAGGQLFDEAITSARKPKDKVFALRCFLANLQVWGSVMSRSGDIIPDHACPFDADAMEIDDITAVGPRPPPPTNANPSNPHPPSTVDGLRHHSLIDSEAVDGVTSNRAHRVAQLMRRRSRCLTYLIRREFKQRSKRLREQMMSPPAGGSTVHPLLQKVLSDLTVLDDFISALCRFFKLVDLPKATQPPASSSVDTPSPCYSPPFPHTYGRASQPPPPPPRAARPSQGCRCLMEAQGIDQDISRTTSTTTSSSRAAGTCGMASAGMAGELTEAEMTPQIDPRVTGYLLPVTCGHNGVLNRGELDSLGFYLQQSSLAHAAHSRQADLEGVLQGPRRLLMQHR</sequence>
<evidence type="ECO:0000256" key="1">
    <source>
        <dbReference type="SAM" id="MobiDB-lite"/>
    </source>
</evidence>
<feature type="transmembrane region" description="Helical" evidence="2">
    <location>
        <begin position="81"/>
        <end position="101"/>
    </location>
</feature>
<dbReference type="GO" id="GO:0016020">
    <property type="term" value="C:membrane"/>
    <property type="evidence" value="ECO:0007669"/>
    <property type="project" value="TreeGrafter"/>
</dbReference>
<reference evidence="3 4" key="1">
    <citation type="submission" date="2014-11" db="EMBL/GenBank/DDBJ databases">
        <authorList>
            <person name="Zhu J."/>
            <person name="Qi W."/>
            <person name="Song R."/>
        </authorList>
    </citation>
    <scope>NUCLEOTIDE SEQUENCE [LARGE SCALE GENOMIC DNA]</scope>
</reference>
<gene>
    <name evidence="3" type="ORF">Vbra_13166</name>
</gene>
<accession>A0A0G4ESZ6</accession>
<dbReference type="GO" id="GO:0008474">
    <property type="term" value="F:palmitoyl-(protein) hydrolase activity"/>
    <property type="evidence" value="ECO:0007669"/>
    <property type="project" value="TreeGrafter"/>
</dbReference>
<dbReference type="STRING" id="1169540.A0A0G4ESZ6"/>
<protein>
    <recommendedName>
        <fullName evidence="5">AB hydrolase-1 domain-containing protein</fullName>
    </recommendedName>
</protein>
<feature type="compositionally biased region" description="Low complexity" evidence="1">
    <location>
        <begin position="680"/>
        <end position="692"/>
    </location>
</feature>
<dbReference type="Gene3D" id="3.40.50.1820">
    <property type="entry name" value="alpha/beta hydrolase"/>
    <property type="match status" value="1"/>
</dbReference>
<evidence type="ECO:0008006" key="5">
    <source>
        <dbReference type="Google" id="ProtNLM"/>
    </source>
</evidence>
<dbReference type="OrthoDB" id="10249433at2759"/>
<dbReference type="AlphaFoldDB" id="A0A0G4ESZ6"/>
<dbReference type="VEuPathDB" id="CryptoDB:Vbra_13166"/>
<feature type="compositionally biased region" description="Low complexity" evidence="1">
    <location>
        <begin position="705"/>
        <end position="715"/>
    </location>
</feature>
<dbReference type="InterPro" id="IPR029058">
    <property type="entry name" value="AB_hydrolase_fold"/>
</dbReference>
<feature type="region of interest" description="Disordered" evidence="1">
    <location>
        <begin position="676"/>
        <end position="759"/>
    </location>
</feature>
<keyword evidence="2" id="KW-0812">Transmembrane</keyword>
<organism evidence="3 4">
    <name type="scientific">Vitrella brassicaformis (strain CCMP3155)</name>
    <dbReference type="NCBI Taxonomy" id="1169540"/>
    <lineage>
        <taxon>Eukaryota</taxon>
        <taxon>Sar</taxon>
        <taxon>Alveolata</taxon>
        <taxon>Colpodellida</taxon>
        <taxon>Vitrellaceae</taxon>
        <taxon>Vitrella</taxon>
    </lineage>
</organism>
<dbReference type="Proteomes" id="UP000041254">
    <property type="component" value="Unassembled WGS sequence"/>
</dbReference>
<evidence type="ECO:0000313" key="3">
    <source>
        <dbReference type="EMBL" id="CEM01536.1"/>
    </source>
</evidence>
<feature type="compositionally biased region" description="Gly residues" evidence="1">
    <location>
        <begin position="745"/>
        <end position="754"/>
    </location>
</feature>
<dbReference type="PANTHER" id="PTHR12277">
    <property type="entry name" value="ALPHA/BETA HYDROLASE DOMAIN-CONTAINING PROTEIN"/>
    <property type="match status" value="1"/>
</dbReference>
<dbReference type="EMBL" id="CDMY01000305">
    <property type="protein sequence ID" value="CEM01536.1"/>
    <property type="molecule type" value="Genomic_DNA"/>
</dbReference>
<keyword evidence="2" id="KW-0472">Membrane</keyword>